<keyword evidence="3" id="KW-1185">Reference proteome</keyword>
<proteinExistence type="predicted"/>
<dbReference type="RefSeq" id="WP_192509591.1">
    <property type="nucleotide sequence ID" value="NZ_AQGV01000015.1"/>
</dbReference>
<name>A0ABR9EHM0_9GAMM</name>
<comment type="caution">
    <text evidence="2">The sequence shown here is derived from an EMBL/GenBank/DDBJ whole genome shotgun (WGS) entry which is preliminary data.</text>
</comment>
<reference evidence="2 3" key="1">
    <citation type="submission" date="2015-03" db="EMBL/GenBank/DDBJ databases">
        <title>Genome sequence of Pseudoalteromonas aurantia.</title>
        <authorList>
            <person name="Xie B.-B."/>
            <person name="Rong J.-C."/>
            <person name="Qin Q.-L."/>
            <person name="Zhang Y.-Z."/>
        </authorList>
    </citation>
    <scope>NUCLEOTIDE SEQUENCE [LARGE SCALE GENOMIC DNA]</scope>
    <source>
        <strain evidence="2 3">208</strain>
    </source>
</reference>
<feature type="signal peptide" evidence="1">
    <location>
        <begin position="1"/>
        <end position="20"/>
    </location>
</feature>
<evidence type="ECO:0000256" key="1">
    <source>
        <dbReference type="SAM" id="SignalP"/>
    </source>
</evidence>
<accession>A0ABR9EHM0</accession>
<keyword evidence="1" id="KW-0732">Signal</keyword>
<gene>
    <name evidence="2" type="ORF">PAUR_b0532</name>
</gene>
<dbReference type="Proteomes" id="UP000615755">
    <property type="component" value="Unassembled WGS sequence"/>
</dbReference>
<evidence type="ECO:0000313" key="2">
    <source>
        <dbReference type="EMBL" id="MBE0370482.1"/>
    </source>
</evidence>
<sequence>MKLKALLLSLMTLTTFAATATNDLTGTVSEMSIRSDKLNNDHIIYFRLNAHSTHSTFAKCVVKGASIVWELDLKSPVFQQQYDLLMRSYSEQLPVRVIGQDNVCNTHDTSSDQVFELSPINWNDLLAKPENSIENDMTN</sequence>
<organism evidence="2 3">
    <name type="scientific">Pseudoalteromonas aurantia 208</name>
    <dbReference type="NCBI Taxonomy" id="1314867"/>
    <lineage>
        <taxon>Bacteria</taxon>
        <taxon>Pseudomonadati</taxon>
        <taxon>Pseudomonadota</taxon>
        <taxon>Gammaproteobacteria</taxon>
        <taxon>Alteromonadales</taxon>
        <taxon>Pseudoalteromonadaceae</taxon>
        <taxon>Pseudoalteromonas</taxon>
    </lineage>
</organism>
<dbReference type="EMBL" id="AQGV01000015">
    <property type="protein sequence ID" value="MBE0370482.1"/>
    <property type="molecule type" value="Genomic_DNA"/>
</dbReference>
<evidence type="ECO:0000313" key="3">
    <source>
        <dbReference type="Proteomes" id="UP000615755"/>
    </source>
</evidence>
<feature type="chain" id="PRO_5045837165" evidence="1">
    <location>
        <begin position="21"/>
        <end position="139"/>
    </location>
</feature>
<protein>
    <submittedName>
        <fullName evidence="2">Uncharacterized protein</fullName>
    </submittedName>
</protein>